<evidence type="ECO:0008006" key="4">
    <source>
        <dbReference type="Google" id="ProtNLM"/>
    </source>
</evidence>
<evidence type="ECO:0000313" key="3">
    <source>
        <dbReference type="Proteomes" id="UP000831467"/>
    </source>
</evidence>
<protein>
    <recommendedName>
        <fullName evidence="4">Lactococcin 972 family bacteriocin</fullName>
    </recommendedName>
</protein>
<dbReference type="Proteomes" id="UP000831467">
    <property type="component" value="Chromosome"/>
</dbReference>
<dbReference type="RefSeq" id="WP_136044625.1">
    <property type="nucleotide sequence ID" value="NZ_CP078076.1"/>
</dbReference>
<sequence length="130" mass="13707">METTMKSNDNGRRFARWGKLAVASGAVAVACGIAFAAPASADDGYGGYDFGSGNTYSWGQGYDGGYGYGSSYGDGWGQPNGSSNWWASNDVVQNVLQGNSWAGAPSVQNSGYSPQQVSSWGNSLFSSWWR</sequence>
<reference evidence="2 3" key="1">
    <citation type="submission" date="2021-06" db="EMBL/GenBank/DDBJ databases">
        <title>Genome-based taxonomic framework of Microbacterium strains isolated from marine environment, the description of four new species and reclassification of four preexisting species.</title>
        <authorList>
            <person name="Lee S.D."/>
            <person name="Kim S.-M."/>
            <person name="Byeon Y.-S."/>
            <person name="Yang H.L."/>
            <person name="Kim I.S."/>
        </authorList>
    </citation>
    <scope>NUCLEOTIDE SEQUENCE [LARGE SCALE GENOMIC DNA]</scope>
    <source>
        <strain evidence="2 3">SSW1-51</strain>
    </source>
</reference>
<accession>A0ABY4IE16</accession>
<evidence type="ECO:0000313" key="2">
    <source>
        <dbReference type="EMBL" id="UPL11012.1"/>
    </source>
</evidence>
<dbReference type="EMBL" id="CP078076">
    <property type="protein sequence ID" value="UPL11012.1"/>
    <property type="molecule type" value="Genomic_DNA"/>
</dbReference>
<keyword evidence="3" id="KW-1185">Reference proteome</keyword>
<feature type="chain" id="PRO_5046800264" description="Lactococcin 972 family bacteriocin" evidence="1">
    <location>
        <begin position="37"/>
        <end position="130"/>
    </location>
</feature>
<dbReference type="PROSITE" id="PS51257">
    <property type="entry name" value="PROKAR_LIPOPROTEIN"/>
    <property type="match status" value="1"/>
</dbReference>
<evidence type="ECO:0000256" key="1">
    <source>
        <dbReference type="SAM" id="SignalP"/>
    </source>
</evidence>
<organism evidence="2 3">
    <name type="scientific">Microbacterium sufflavum</name>
    <dbReference type="NCBI Taxonomy" id="2851649"/>
    <lineage>
        <taxon>Bacteria</taxon>
        <taxon>Bacillati</taxon>
        <taxon>Actinomycetota</taxon>
        <taxon>Actinomycetes</taxon>
        <taxon>Micrococcales</taxon>
        <taxon>Microbacteriaceae</taxon>
        <taxon>Microbacterium</taxon>
    </lineage>
</organism>
<gene>
    <name evidence="2" type="ORF">KV394_07760</name>
</gene>
<feature type="signal peptide" evidence="1">
    <location>
        <begin position="1"/>
        <end position="36"/>
    </location>
</feature>
<keyword evidence="1" id="KW-0732">Signal</keyword>
<name>A0ABY4IE16_9MICO</name>
<proteinExistence type="predicted"/>